<protein>
    <submittedName>
        <fullName evidence="2">Insulin-like growth factor-binding protein 2</fullName>
    </submittedName>
</protein>
<comment type="caution">
    <text evidence="2">The sequence shown here is derived from an EMBL/GenBank/DDBJ whole genome shotgun (WGS) entry which is preliminary data.</text>
</comment>
<dbReference type="Proteomes" id="UP000299084">
    <property type="component" value="Unassembled WGS sequence"/>
</dbReference>
<gene>
    <name evidence="2" type="ORF">Cadr_000025886</name>
</gene>
<organism evidence="2 3">
    <name type="scientific">Camelus dromedarius</name>
    <name type="common">Dromedary</name>
    <name type="synonym">Arabian camel</name>
    <dbReference type="NCBI Taxonomy" id="9838"/>
    <lineage>
        <taxon>Eukaryota</taxon>
        <taxon>Metazoa</taxon>
        <taxon>Chordata</taxon>
        <taxon>Craniata</taxon>
        <taxon>Vertebrata</taxon>
        <taxon>Euteleostomi</taxon>
        <taxon>Mammalia</taxon>
        <taxon>Eutheria</taxon>
        <taxon>Laurasiatheria</taxon>
        <taxon>Artiodactyla</taxon>
        <taxon>Tylopoda</taxon>
        <taxon>Camelidae</taxon>
        <taxon>Camelus</taxon>
    </lineage>
</organism>
<feature type="compositionally biased region" description="Basic and acidic residues" evidence="1">
    <location>
        <begin position="29"/>
        <end position="44"/>
    </location>
</feature>
<reference evidence="2 3" key="1">
    <citation type="journal article" date="2019" name="Mol. Ecol. Resour.">
        <title>Improving Illumina assemblies with Hi-C and long reads: an example with the North African dromedary.</title>
        <authorList>
            <person name="Elbers J.P."/>
            <person name="Rogers M.F."/>
            <person name="Perelman P.L."/>
            <person name="Proskuryakova A.A."/>
            <person name="Serdyukova N.A."/>
            <person name="Johnson W.E."/>
            <person name="Horin P."/>
            <person name="Corander J."/>
            <person name="Murphy D."/>
            <person name="Burger P.A."/>
        </authorList>
    </citation>
    <scope>NUCLEOTIDE SEQUENCE [LARGE SCALE GENOMIC DNA]</scope>
    <source>
        <strain evidence="2">Drom800</strain>
        <tissue evidence="2">Blood</tissue>
    </source>
</reference>
<sequence length="121" mass="12974">MALVLGEGTCGERRDAEYRASPEQVAENGDDHSEGSLAENHVDGNKNLGGGGGAGRKPLKSGVKELAMFQEATEQHRQMGKGGKCHLGLEEPKKLRPPPMRTPCQQELDQVLERISTVPSG</sequence>
<proteinExistence type="predicted"/>
<feature type="compositionally biased region" description="Basic and acidic residues" evidence="1">
    <location>
        <begin position="10"/>
        <end position="20"/>
    </location>
</feature>
<dbReference type="EMBL" id="JWIN03000022">
    <property type="protein sequence ID" value="KAB1259925.1"/>
    <property type="molecule type" value="Genomic_DNA"/>
</dbReference>
<name>A0A5N4CLW2_CAMDR</name>
<evidence type="ECO:0000256" key="1">
    <source>
        <dbReference type="SAM" id="MobiDB-lite"/>
    </source>
</evidence>
<evidence type="ECO:0000313" key="2">
    <source>
        <dbReference type="EMBL" id="KAB1259925.1"/>
    </source>
</evidence>
<evidence type="ECO:0000313" key="3">
    <source>
        <dbReference type="Proteomes" id="UP000299084"/>
    </source>
</evidence>
<accession>A0A5N4CLW2</accession>
<feature type="region of interest" description="Disordered" evidence="1">
    <location>
        <begin position="74"/>
        <end position="103"/>
    </location>
</feature>
<dbReference type="AlphaFoldDB" id="A0A5N4CLW2"/>
<keyword evidence="3" id="KW-1185">Reference proteome</keyword>
<feature type="region of interest" description="Disordered" evidence="1">
    <location>
        <begin position="1"/>
        <end position="60"/>
    </location>
</feature>